<dbReference type="Pfam" id="PF13185">
    <property type="entry name" value="GAF_2"/>
    <property type="match status" value="1"/>
</dbReference>
<proteinExistence type="predicted"/>
<evidence type="ECO:0000313" key="2">
    <source>
        <dbReference type="EMBL" id="SDU52722.1"/>
    </source>
</evidence>
<dbReference type="Proteomes" id="UP000199608">
    <property type="component" value="Unassembled WGS sequence"/>
</dbReference>
<dbReference type="AlphaFoldDB" id="A0A1H2J8S9"/>
<dbReference type="SUPFAM" id="SSF55781">
    <property type="entry name" value="GAF domain-like"/>
    <property type="match status" value="1"/>
</dbReference>
<accession>A0A1H2J8S9</accession>
<dbReference type="EMBL" id="FNLL01000011">
    <property type="protein sequence ID" value="SDU52722.1"/>
    <property type="molecule type" value="Genomic_DNA"/>
</dbReference>
<dbReference type="Gene3D" id="3.30.450.40">
    <property type="match status" value="1"/>
</dbReference>
<protein>
    <submittedName>
        <fullName evidence="2">GAF domain-containing protein</fullName>
    </submittedName>
</protein>
<keyword evidence="3" id="KW-1185">Reference proteome</keyword>
<feature type="domain" description="GAF" evidence="1">
    <location>
        <begin position="26"/>
        <end position="171"/>
    </location>
</feature>
<gene>
    <name evidence="2" type="ORF">SAMN04487931_11143</name>
</gene>
<dbReference type="InterPro" id="IPR003018">
    <property type="entry name" value="GAF"/>
</dbReference>
<dbReference type="InterPro" id="IPR029016">
    <property type="entry name" value="GAF-like_dom_sf"/>
</dbReference>
<sequence length="188" mass="21643">MNGKPSNRFTLKKFQTIARAISAYTQLDLLVVHLVEDICREFDMRACSILLFDDRENQLFRMGSFGLSDDYLTKGPVFVDDKCNSFVKGEPVLIFDLQTDTRVQYPDAAKKENLVSMLAIPVKYRKYTIGEMRIYNNQLIEFNEDDIELFLILGQFLGLAIDNQGLRNFIASVRSSMQDLPLRILNEP</sequence>
<name>A0A1H2J8S9_9BACT</name>
<dbReference type="RefSeq" id="WP_014955854.1">
    <property type="nucleotide sequence ID" value="NZ_FNLL01000011.1"/>
</dbReference>
<evidence type="ECO:0000313" key="3">
    <source>
        <dbReference type="Proteomes" id="UP000199608"/>
    </source>
</evidence>
<dbReference type="SMART" id="SM00065">
    <property type="entry name" value="GAF"/>
    <property type="match status" value="1"/>
</dbReference>
<organism evidence="2 3">
    <name type="scientific">Desulfobacula phenolica</name>
    <dbReference type="NCBI Taxonomy" id="90732"/>
    <lineage>
        <taxon>Bacteria</taxon>
        <taxon>Pseudomonadati</taxon>
        <taxon>Thermodesulfobacteriota</taxon>
        <taxon>Desulfobacteria</taxon>
        <taxon>Desulfobacterales</taxon>
        <taxon>Desulfobacteraceae</taxon>
        <taxon>Desulfobacula</taxon>
    </lineage>
</organism>
<reference evidence="3" key="1">
    <citation type="submission" date="2016-10" db="EMBL/GenBank/DDBJ databases">
        <authorList>
            <person name="Varghese N."/>
            <person name="Submissions S."/>
        </authorList>
    </citation>
    <scope>NUCLEOTIDE SEQUENCE [LARGE SCALE GENOMIC DNA]</scope>
    <source>
        <strain evidence="3">DSM 3384</strain>
    </source>
</reference>
<evidence type="ECO:0000259" key="1">
    <source>
        <dbReference type="SMART" id="SM00065"/>
    </source>
</evidence>